<name>A0A0B1ZRH6_9SPHN</name>
<dbReference type="Proteomes" id="UP000031057">
    <property type="component" value="Unassembled WGS sequence"/>
</dbReference>
<dbReference type="InterPro" id="IPR036388">
    <property type="entry name" value="WH-like_DNA-bd_sf"/>
</dbReference>
<sequence>MSVSGVPRLSELLSPADWALIGSLASRRKYGDREIIHERGDLDQSIGIVIAGQVKLINPRSDGLEVFSGLIHTGQNYGDAALLHGEARQHRAVAIGETVIDHLESPALDRLLGNAAIARAFYIVASFRLSVSLSLLDDMRTLSPEVRLGRLIIRMHRAAEGSERLDFLQEEFAGMLGMSTVTLAKALRQLTRNGFIATGYRHIRITDPAKLATWLQEQEMA</sequence>
<dbReference type="Pfam" id="PF00027">
    <property type="entry name" value="cNMP_binding"/>
    <property type="match status" value="1"/>
</dbReference>
<dbReference type="PANTHER" id="PTHR24567:SF74">
    <property type="entry name" value="HTH-TYPE TRANSCRIPTIONAL REGULATOR ARCR"/>
    <property type="match status" value="1"/>
</dbReference>
<accession>A0A0B1ZRH6</accession>
<dbReference type="InterPro" id="IPR036390">
    <property type="entry name" value="WH_DNA-bd_sf"/>
</dbReference>
<keyword evidence="3" id="KW-0804">Transcription</keyword>
<evidence type="ECO:0000256" key="3">
    <source>
        <dbReference type="ARBA" id="ARBA00023163"/>
    </source>
</evidence>
<dbReference type="InterPro" id="IPR050397">
    <property type="entry name" value="Env_Response_Regulators"/>
</dbReference>
<dbReference type="InterPro" id="IPR012318">
    <property type="entry name" value="HTH_CRP"/>
</dbReference>
<keyword evidence="7" id="KW-1185">Reference proteome</keyword>
<dbReference type="InterPro" id="IPR014710">
    <property type="entry name" value="RmlC-like_jellyroll"/>
</dbReference>
<evidence type="ECO:0000256" key="1">
    <source>
        <dbReference type="ARBA" id="ARBA00023015"/>
    </source>
</evidence>
<dbReference type="PROSITE" id="PS50042">
    <property type="entry name" value="CNMP_BINDING_3"/>
    <property type="match status" value="1"/>
</dbReference>
<dbReference type="SUPFAM" id="SSF46785">
    <property type="entry name" value="Winged helix' DNA-binding domain"/>
    <property type="match status" value="1"/>
</dbReference>
<dbReference type="SMART" id="SM00419">
    <property type="entry name" value="HTH_CRP"/>
    <property type="match status" value="1"/>
</dbReference>
<proteinExistence type="predicted"/>
<dbReference type="InterPro" id="IPR000595">
    <property type="entry name" value="cNMP-bd_dom"/>
</dbReference>
<dbReference type="CDD" id="cd00038">
    <property type="entry name" value="CAP_ED"/>
    <property type="match status" value="1"/>
</dbReference>
<dbReference type="Pfam" id="PF13545">
    <property type="entry name" value="HTH_Crp_2"/>
    <property type="match status" value="1"/>
</dbReference>
<dbReference type="STRING" id="1348853.LK12_13690"/>
<gene>
    <name evidence="6" type="ORF">LK12_13690</name>
</gene>
<dbReference type="GO" id="GO:0005829">
    <property type="term" value="C:cytosol"/>
    <property type="evidence" value="ECO:0007669"/>
    <property type="project" value="TreeGrafter"/>
</dbReference>
<dbReference type="Gene3D" id="1.10.10.10">
    <property type="entry name" value="Winged helix-like DNA-binding domain superfamily/Winged helix DNA-binding domain"/>
    <property type="match status" value="1"/>
</dbReference>
<keyword evidence="1" id="KW-0805">Transcription regulation</keyword>
<evidence type="ECO:0000256" key="2">
    <source>
        <dbReference type="ARBA" id="ARBA00023125"/>
    </source>
</evidence>
<reference evidence="6 7" key="1">
    <citation type="submission" date="2014-10" db="EMBL/GenBank/DDBJ databases">
        <title>Genome sequence of Novosphingobium malaysiense MUSC 273(T).</title>
        <authorList>
            <person name="Lee L.-H."/>
        </authorList>
    </citation>
    <scope>NUCLEOTIDE SEQUENCE [LARGE SCALE GENOMIC DNA]</scope>
    <source>
        <strain evidence="6 7">MUSC 273</strain>
    </source>
</reference>
<comment type="caution">
    <text evidence="6">The sequence shown here is derived from an EMBL/GenBank/DDBJ whole genome shotgun (WGS) entry which is preliminary data.</text>
</comment>
<feature type="domain" description="HTH crp-type" evidence="5">
    <location>
        <begin position="142"/>
        <end position="209"/>
    </location>
</feature>
<evidence type="ECO:0000259" key="5">
    <source>
        <dbReference type="PROSITE" id="PS51063"/>
    </source>
</evidence>
<dbReference type="GO" id="GO:0003700">
    <property type="term" value="F:DNA-binding transcription factor activity"/>
    <property type="evidence" value="ECO:0007669"/>
    <property type="project" value="TreeGrafter"/>
</dbReference>
<evidence type="ECO:0000313" key="6">
    <source>
        <dbReference type="EMBL" id="KHK91797.1"/>
    </source>
</evidence>
<organism evidence="6 7">
    <name type="scientific">Novosphingobium malaysiense</name>
    <dbReference type="NCBI Taxonomy" id="1348853"/>
    <lineage>
        <taxon>Bacteria</taxon>
        <taxon>Pseudomonadati</taxon>
        <taxon>Pseudomonadota</taxon>
        <taxon>Alphaproteobacteria</taxon>
        <taxon>Sphingomonadales</taxon>
        <taxon>Sphingomonadaceae</taxon>
        <taxon>Novosphingobium</taxon>
    </lineage>
</organism>
<dbReference type="RefSeq" id="WP_039284650.1">
    <property type="nucleotide sequence ID" value="NZ_JTDI01000003.1"/>
</dbReference>
<dbReference type="SUPFAM" id="SSF51206">
    <property type="entry name" value="cAMP-binding domain-like"/>
    <property type="match status" value="1"/>
</dbReference>
<dbReference type="Gene3D" id="2.60.120.10">
    <property type="entry name" value="Jelly Rolls"/>
    <property type="match status" value="1"/>
</dbReference>
<evidence type="ECO:0008006" key="8">
    <source>
        <dbReference type="Google" id="ProtNLM"/>
    </source>
</evidence>
<dbReference type="InterPro" id="IPR018490">
    <property type="entry name" value="cNMP-bd_dom_sf"/>
</dbReference>
<dbReference type="PANTHER" id="PTHR24567">
    <property type="entry name" value="CRP FAMILY TRANSCRIPTIONAL REGULATORY PROTEIN"/>
    <property type="match status" value="1"/>
</dbReference>
<dbReference type="PROSITE" id="PS51063">
    <property type="entry name" value="HTH_CRP_2"/>
    <property type="match status" value="1"/>
</dbReference>
<feature type="domain" description="Cyclic nucleotide-binding" evidence="4">
    <location>
        <begin position="9"/>
        <end position="113"/>
    </location>
</feature>
<protein>
    <recommendedName>
        <fullName evidence="8">Crp/Fnr family transcriptional regulator</fullName>
    </recommendedName>
</protein>
<keyword evidence="2" id="KW-0238">DNA-binding</keyword>
<dbReference type="EMBL" id="JTDI01000003">
    <property type="protein sequence ID" value="KHK91797.1"/>
    <property type="molecule type" value="Genomic_DNA"/>
</dbReference>
<dbReference type="AlphaFoldDB" id="A0A0B1ZRH6"/>
<evidence type="ECO:0000259" key="4">
    <source>
        <dbReference type="PROSITE" id="PS50042"/>
    </source>
</evidence>
<dbReference type="GO" id="GO:0003677">
    <property type="term" value="F:DNA binding"/>
    <property type="evidence" value="ECO:0007669"/>
    <property type="project" value="UniProtKB-KW"/>
</dbReference>
<evidence type="ECO:0000313" key="7">
    <source>
        <dbReference type="Proteomes" id="UP000031057"/>
    </source>
</evidence>